<keyword evidence="6" id="KW-0229">DNA integration</keyword>
<dbReference type="PANTHER" id="PTHR42648">
    <property type="entry name" value="TRANSPOSASE, PUTATIVE-RELATED"/>
    <property type="match status" value="1"/>
</dbReference>
<gene>
    <name evidence="13" type="ORF">MEDL_22374</name>
</gene>
<name>A0A8S3RN08_MYTED</name>
<keyword evidence="10" id="KW-0511">Multifunctional enzyme</keyword>
<dbReference type="EMBL" id="CAJPWZ010001104">
    <property type="protein sequence ID" value="CAG2208264.1"/>
    <property type="molecule type" value="Genomic_DNA"/>
</dbReference>
<keyword evidence="9" id="KW-0233">DNA recombination</keyword>
<dbReference type="GO" id="GO:0046872">
    <property type="term" value="F:metal ion binding"/>
    <property type="evidence" value="ECO:0007669"/>
    <property type="project" value="UniProtKB-KW"/>
</dbReference>
<feature type="region of interest" description="Disordered" evidence="11">
    <location>
        <begin position="674"/>
        <end position="727"/>
    </location>
</feature>
<dbReference type="Pfam" id="PF07727">
    <property type="entry name" value="RVT_2"/>
    <property type="match status" value="1"/>
</dbReference>
<reference evidence="13" key="1">
    <citation type="submission" date="2021-03" db="EMBL/GenBank/DDBJ databases">
        <authorList>
            <person name="Bekaert M."/>
        </authorList>
    </citation>
    <scope>NUCLEOTIDE SEQUENCE</scope>
</reference>
<evidence type="ECO:0000256" key="8">
    <source>
        <dbReference type="ARBA" id="ARBA00022932"/>
    </source>
</evidence>
<dbReference type="OrthoDB" id="6733179at2759"/>
<dbReference type="GO" id="GO:0016787">
    <property type="term" value="F:hydrolase activity"/>
    <property type="evidence" value="ECO:0007669"/>
    <property type="project" value="UniProtKB-KW"/>
</dbReference>
<keyword evidence="4" id="KW-0378">Hydrolase</keyword>
<dbReference type="GO" id="GO:0003964">
    <property type="term" value="F:RNA-directed DNA polymerase activity"/>
    <property type="evidence" value="ECO:0007669"/>
    <property type="project" value="UniProtKB-KW"/>
</dbReference>
<keyword evidence="5" id="KW-0460">Magnesium</keyword>
<protein>
    <recommendedName>
        <fullName evidence="12">Integrase catalytic domain-containing protein</fullName>
    </recommendedName>
</protein>
<evidence type="ECO:0000259" key="12">
    <source>
        <dbReference type="PROSITE" id="PS50994"/>
    </source>
</evidence>
<evidence type="ECO:0000313" key="13">
    <source>
        <dbReference type="EMBL" id="CAG2208264.1"/>
    </source>
</evidence>
<evidence type="ECO:0000256" key="10">
    <source>
        <dbReference type="ARBA" id="ARBA00023268"/>
    </source>
</evidence>
<dbReference type="InterPro" id="IPR012337">
    <property type="entry name" value="RNaseH-like_sf"/>
</dbReference>
<feature type="region of interest" description="Disordered" evidence="11">
    <location>
        <begin position="310"/>
        <end position="335"/>
    </location>
</feature>
<evidence type="ECO:0000313" key="14">
    <source>
        <dbReference type="Proteomes" id="UP000683360"/>
    </source>
</evidence>
<dbReference type="SUPFAM" id="SSF53098">
    <property type="entry name" value="Ribonuclease H-like"/>
    <property type="match status" value="1"/>
</dbReference>
<accession>A0A8S3RN08</accession>
<evidence type="ECO:0000256" key="3">
    <source>
        <dbReference type="ARBA" id="ARBA00022759"/>
    </source>
</evidence>
<organism evidence="13 14">
    <name type="scientific">Mytilus edulis</name>
    <name type="common">Blue mussel</name>
    <dbReference type="NCBI Taxonomy" id="6550"/>
    <lineage>
        <taxon>Eukaryota</taxon>
        <taxon>Metazoa</taxon>
        <taxon>Spiralia</taxon>
        <taxon>Lophotrochozoa</taxon>
        <taxon>Mollusca</taxon>
        <taxon>Bivalvia</taxon>
        <taxon>Autobranchia</taxon>
        <taxon>Pteriomorphia</taxon>
        <taxon>Mytilida</taxon>
        <taxon>Mytiloidea</taxon>
        <taxon>Mytilidae</taxon>
        <taxon>Mytilinae</taxon>
        <taxon>Mytilus</taxon>
    </lineage>
</organism>
<dbReference type="PANTHER" id="PTHR42648:SF11">
    <property type="entry name" value="TRANSPOSON TY4-P GAG-POL POLYPROTEIN"/>
    <property type="match status" value="1"/>
</dbReference>
<evidence type="ECO:0000256" key="7">
    <source>
        <dbReference type="ARBA" id="ARBA00022918"/>
    </source>
</evidence>
<dbReference type="Gene3D" id="3.30.420.10">
    <property type="entry name" value="Ribonuclease H-like superfamily/Ribonuclease H"/>
    <property type="match status" value="1"/>
</dbReference>
<feature type="domain" description="Integrase catalytic" evidence="12">
    <location>
        <begin position="554"/>
        <end position="686"/>
    </location>
</feature>
<keyword evidence="8" id="KW-0239">DNA-directed DNA polymerase</keyword>
<evidence type="ECO:0000256" key="4">
    <source>
        <dbReference type="ARBA" id="ARBA00022801"/>
    </source>
</evidence>
<sequence>MQNQSQHLCSTPINGNPGMMSYPYPIHQVHHTSPHAQQFPEQRPGWVDEMFQRMDSFEIKLGKLEQIDSVVTSINSKINKLEHNAKSIDDRMDQVERSAQLISNDFDKQKVVFSKFKTELDTISKQIKSGGTHSVDGIGETLDVIPKNSQSTVIAELIQMATAPSYKNPPVIMNADKLDKLITELDKLFEKDKIDQAYAAYTVFDKFHRVDDVSMSDYIIEFEQRYNKCKKYEMVLPDAILAFKLLDNAGLSQSNRQLALTACSDLKFDTMKSALNRIFASKSQNFPGEQDSVVTVKEESAFVSDGYYQRGRSSRRNFPRNRADRSTNSSRLKTKMNPVFNGNVSRCKICDSKFHWVKDCPHKQLDVNLTEHESDELNEIVNITLFTSAQEFKPLTVFVAEAYNAAVIDTACSKTVCGSKWLYEFVESLDPGLDQLTCNESHVPFKFGDGQTVYSYQKVKIPALIGSVKCSIETEVVDCEIPLLLSKTSLKRASTILDLRNDKVTMFGQLVDVNLTSSGHYCINIKDKQCTNRNKNESEEVLIIDTKLSFKKKNRLSAAAIIRRKDSKVIVDKFMQIWVGVYGAPEVGVYTDNGGEFNSQIFRDMAENLNMSVKTTAGYSPWSNGVVERHNATLTETINKMRESSNLSWETSVTASCDNNNTEPDHDLVYYESDDEEPHQNDTENDENQENVEESADESADQDDSHAGSLNGSLNGEDGPESEGRDSFDLENQAENDIHEESMEHNPESQANDCMKLKKDQIVNFKIPGENDTREAIILGRAGKATTVKKSWYNIEYNQPENMRGDQISIDLRTVNDLKVVNQSDDVNEDVLLSDIDFTEAREAELDNWNKHNVYEEVEDNGQNCISTRWVYTMKELENEFHRKARLVAKGFEEDSLDEIPKNSPTCEKQSLRLILSIIASKRWSINSVDIKTAFLQGEKMQREVYLRPPKEVKATGKVWRLNKCVYGLVDASLKWYGKVKATLLDCGGTVSKIDSAVFYWYNEKGLTGVLAVHVDDFLWAGSSAFEKTVVSRIRDMFKVGKESCESFKYLGLDLSQENETIVLSQQDYVRMLKTVLIDKDRVKTSPLSSSEQTLLRSKIGQLLWLARQTRPDIAFDVAAISSKIKSSTLGSDASFGNLPDGGSQGGYVVLLMGDDGKVNPITWQSKKLRRVVRSTLASEALALADGVDCVISLAALFKELMHNENDLMHTPVDCFVDNKDLYHAIYSDKPVGEKRLRVEINAIKQLLQGGELKEVKWIQTNEQIANVLTKHGASGQDILRCFEKGLLNSSLL</sequence>
<dbReference type="GO" id="GO:0003887">
    <property type="term" value="F:DNA-directed DNA polymerase activity"/>
    <property type="evidence" value="ECO:0007669"/>
    <property type="project" value="UniProtKB-KW"/>
</dbReference>
<evidence type="ECO:0000256" key="2">
    <source>
        <dbReference type="ARBA" id="ARBA00022723"/>
    </source>
</evidence>
<dbReference type="GO" id="GO:0004519">
    <property type="term" value="F:endonuclease activity"/>
    <property type="evidence" value="ECO:0007669"/>
    <property type="project" value="UniProtKB-KW"/>
</dbReference>
<evidence type="ECO:0000256" key="9">
    <source>
        <dbReference type="ARBA" id="ARBA00023172"/>
    </source>
</evidence>
<dbReference type="InterPro" id="IPR036397">
    <property type="entry name" value="RNaseH_sf"/>
</dbReference>
<keyword evidence="1" id="KW-0540">Nuclease</keyword>
<dbReference type="PROSITE" id="PS50994">
    <property type="entry name" value="INTEGRASE"/>
    <property type="match status" value="1"/>
</dbReference>
<dbReference type="InterPro" id="IPR001584">
    <property type="entry name" value="Integrase_cat-core"/>
</dbReference>
<dbReference type="Proteomes" id="UP000683360">
    <property type="component" value="Unassembled WGS sequence"/>
</dbReference>
<proteinExistence type="predicted"/>
<feature type="compositionally biased region" description="Acidic residues" evidence="11">
    <location>
        <begin position="674"/>
        <end position="702"/>
    </location>
</feature>
<keyword evidence="7" id="KW-0695">RNA-directed DNA polymerase</keyword>
<keyword evidence="8" id="KW-0548">Nucleotidyltransferase</keyword>
<keyword evidence="14" id="KW-1185">Reference proteome</keyword>
<comment type="caution">
    <text evidence="13">The sequence shown here is derived from an EMBL/GenBank/DDBJ whole genome shotgun (WGS) entry which is preliminary data.</text>
</comment>
<keyword evidence="8" id="KW-0808">Transferase</keyword>
<keyword evidence="3" id="KW-0255">Endonuclease</keyword>
<dbReference type="GO" id="GO:0006310">
    <property type="term" value="P:DNA recombination"/>
    <property type="evidence" value="ECO:0007669"/>
    <property type="project" value="UniProtKB-KW"/>
</dbReference>
<evidence type="ECO:0000256" key="5">
    <source>
        <dbReference type="ARBA" id="ARBA00022842"/>
    </source>
</evidence>
<dbReference type="CDD" id="cd09272">
    <property type="entry name" value="RNase_HI_RT_Ty1"/>
    <property type="match status" value="1"/>
</dbReference>
<dbReference type="InterPro" id="IPR013103">
    <property type="entry name" value="RVT_2"/>
</dbReference>
<keyword evidence="2" id="KW-0479">Metal-binding</keyword>
<evidence type="ECO:0000256" key="6">
    <source>
        <dbReference type="ARBA" id="ARBA00022908"/>
    </source>
</evidence>
<dbReference type="GO" id="GO:0003676">
    <property type="term" value="F:nucleic acid binding"/>
    <property type="evidence" value="ECO:0007669"/>
    <property type="project" value="InterPro"/>
</dbReference>
<dbReference type="InterPro" id="IPR039537">
    <property type="entry name" value="Retrotran_Ty1/copia-like"/>
</dbReference>
<evidence type="ECO:0000256" key="11">
    <source>
        <dbReference type="SAM" id="MobiDB-lite"/>
    </source>
</evidence>
<dbReference type="GO" id="GO:0015074">
    <property type="term" value="P:DNA integration"/>
    <property type="evidence" value="ECO:0007669"/>
    <property type="project" value="UniProtKB-KW"/>
</dbReference>
<evidence type="ECO:0000256" key="1">
    <source>
        <dbReference type="ARBA" id="ARBA00022722"/>
    </source>
</evidence>